<dbReference type="EMBL" id="MWPZ01000009">
    <property type="protein sequence ID" value="TIC91722.1"/>
    <property type="molecule type" value="Genomic_DNA"/>
</dbReference>
<dbReference type="InterPro" id="IPR002328">
    <property type="entry name" value="ADH_Zn_CS"/>
</dbReference>
<comment type="cofactor">
    <cofactor evidence="1">
        <name>Zn(2+)</name>
        <dbReference type="ChEBI" id="CHEBI:29105"/>
    </cofactor>
</comment>
<dbReference type="GO" id="GO:0008270">
    <property type="term" value="F:zinc ion binding"/>
    <property type="evidence" value="ECO:0007669"/>
    <property type="project" value="InterPro"/>
</dbReference>
<evidence type="ECO:0000256" key="2">
    <source>
        <dbReference type="ARBA" id="ARBA00022723"/>
    </source>
</evidence>
<dbReference type="CDD" id="cd08283">
    <property type="entry name" value="FDH_like_1"/>
    <property type="match status" value="1"/>
</dbReference>
<feature type="domain" description="Alcohol dehydrogenase-like N-terminal" evidence="5">
    <location>
        <begin position="63"/>
        <end position="186"/>
    </location>
</feature>
<dbReference type="SUPFAM" id="SSF51735">
    <property type="entry name" value="NAD(P)-binding Rossmann-fold domains"/>
    <property type="match status" value="1"/>
</dbReference>
<keyword evidence="2" id="KW-0479">Metal-binding</keyword>
<name>A0A4T0VHY8_9PEZI</name>
<evidence type="ECO:0000256" key="1">
    <source>
        <dbReference type="ARBA" id="ARBA00001947"/>
    </source>
</evidence>
<dbReference type="Proteomes" id="UP000305883">
    <property type="component" value="Unassembled WGS sequence"/>
</dbReference>
<evidence type="ECO:0000256" key="3">
    <source>
        <dbReference type="ARBA" id="ARBA00022833"/>
    </source>
</evidence>
<proteinExistence type="predicted"/>
<reference evidence="6 7" key="1">
    <citation type="journal article" date="2019" name="Genome Biol. Evol.">
        <title>Genomic Plasticity Mediated by Transposable Elements in the Plant Pathogenic Fungus Colletotrichum higginsianum.</title>
        <authorList>
            <person name="Tsushima A."/>
            <person name="Gan P."/>
            <person name="Kumakura N."/>
            <person name="Narusaka M."/>
            <person name="Takano Y."/>
            <person name="Narusaka Y."/>
            <person name="Shirasu K."/>
        </authorList>
    </citation>
    <scope>NUCLEOTIDE SEQUENCE [LARGE SCALE GENOMIC DNA]</scope>
    <source>
        <strain evidence="6 7">MAFF305635-RFP</strain>
    </source>
</reference>
<dbReference type="Pfam" id="PF08240">
    <property type="entry name" value="ADH_N"/>
    <property type="match status" value="1"/>
</dbReference>
<dbReference type="Gene3D" id="3.90.180.10">
    <property type="entry name" value="Medium-chain alcohol dehydrogenases, catalytic domain"/>
    <property type="match status" value="1"/>
</dbReference>
<dbReference type="Gene3D" id="3.40.50.720">
    <property type="entry name" value="NAD(P)-binding Rossmann-like Domain"/>
    <property type="match status" value="1"/>
</dbReference>
<dbReference type="GO" id="GO:0016491">
    <property type="term" value="F:oxidoreductase activity"/>
    <property type="evidence" value="ECO:0007669"/>
    <property type="project" value="UniProtKB-KW"/>
</dbReference>
<dbReference type="InterPro" id="IPR036291">
    <property type="entry name" value="NAD(P)-bd_dom_sf"/>
</dbReference>
<sequence length="452" mass="49457">MATQAAYAAEQVIGHQDDAVTAQDVTNYSGDKGGSNELMKALVWQGKNKVEIVTVPRPKILEENDVILKVTGSTLCGSDLHLLHGSVVQMNKGDILGHEFCGVVDEVGSNVKKVKVGKRYVASFQIACGDCFFCKQKLSSQCERTNSNTMEKSMYGSQTAGMFGYSHFTGGFAGGQAEYVRVPIGDVNLLEIPDGVPDEKALFLSDVLATSWNAVKDTAVYEGDQVAIWGAGPIGQMAGAFAIDQGASKVIFVDTEARLSFVKSRWPAQHAGKLELIDYSKLSHGVTNKETVVSRLKELCGGRGPDAAIECAAGEYPKGWLHAAEIAVGAETDTSEIVNEMIEGVRNFGRCGITGVYVGYTNHFNIGSLMERGVRLIGNGQAPVHLYWEDLLRKIQEDRIDVYQMLSHRIRLDDLDKVYYKFEKHEDGIQKIFVETKFSFPRAEGTPEVTTY</sequence>
<dbReference type="InterPro" id="IPR011032">
    <property type="entry name" value="GroES-like_sf"/>
</dbReference>
<dbReference type="PANTHER" id="PTHR42813">
    <property type="entry name" value="ZINC-TYPE ALCOHOL DEHYDROGENASE-LIKE"/>
    <property type="match status" value="1"/>
</dbReference>
<accession>A0A4T0VHY8</accession>
<protein>
    <submittedName>
        <fullName evidence="6">S-(Hydroxymethyl)glutathione dehydrogenase</fullName>
    </submittedName>
</protein>
<dbReference type="AlphaFoldDB" id="A0A4T0VHY8"/>
<comment type="caution">
    <text evidence="6">The sequence shown here is derived from an EMBL/GenBank/DDBJ whole genome shotgun (WGS) entry which is preliminary data.</text>
</comment>
<keyword evidence="3" id="KW-0862">Zinc</keyword>
<dbReference type="OrthoDB" id="3941538at2759"/>
<organism evidence="6 7">
    <name type="scientific">Colletotrichum higginsianum</name>
    <dbReference type="NCBI Taxonomy" id="80884"/>
    <lineage>
        <taxon>Eukaryota</taxon>
        <taxon>Fungi</taxon>
        <taxon>Dikarya</taxon>
        <taxon>Ascomycota</taxon>
        <taxon>Pezizomycotina</taxon>
        <taxon>Sordariomycetes</taxon>
        <taxon>Hypocreomycetidae</taxon>
        <taxon>Glomerellales</taxon>
        <taxon>Glomerellaceae</taxon>
        <taxon>Colletotrichum</taxon>
        <taxon>Colletotrichum destructivum species complex</taxon>
    </lineage>
</organism>
<keyword evidence="4" id="KW-0560">Oxidoreductase</keyword>
<evidence type="ECO:0000313" key="7">
    <source>
        <dbReference type="Proteomes" id="UP000305883"/>
    </source>
</evidence>
<dbReference type="PROSITE" id="PS00059">
    <property type="entry name" value="ADH_ZINC"/>
    <property type="match status" value="1"/>
</dbReference>
<evidence type="ECO:0000259" key="5">
    <source>
        <dbReference type="Pfam" id="PF08240"/>
    </source>
</evidence>
<gene>
    <name evidence="6" type="ORF">CH35J_010856</name>
</gene>
<dbReference type="SUPFAM" id="SSF50129">
    <property type="entry name" value="GroES-like"/>
    <property type="match status" value="1"/>
</dbReference>
<evidence type="ECO:0000313" key="6">
    <source>
        <dbReference type="EMBL" id="TIC91722.1"/>
    </source>
</evidence>
<evidence type="ECO:0000256" key="4">
    <source>
        <dbReference type="ARBA" id="ARBA00023002"/>
    </source>
</evidence>
<dbReference type="PANTHER" id="PTHR42813:SF1">
    <property type="entry name" value="DEHYDROGENASE, PUTATIVE (AFU_ORTHOLOGUE AFUA_5G03930)-RELATED"/>
    <property type="match status" value="1"/>
</dbReference>
<dbReference type="InterPro" id="IPR013154">
    <property type="entry name" value="ADH-like_N"/>
</dbReference>